<keyword evidence="3" id="KW-1185">Reference proteome</keyword>
<feature type="transmembrane region" description="Helical" evidence="1">
    <location>
        <begin position="290"/>
        <end position="311"/>
    </location>
</feature>
<dbReference type="Gene3D" id="1.20.1530.20">
    <property type="match status" value="1"/>
</dbReference>
<feature type="transmembrane region" description="Helical" evidence="1">
    <location>
        <begin position="228"/>
        <end position="250"/>
    </location>
</feature>
<proteinExistence type="predicted"/>
<dbReference type="InterPro" id="IPR016833">
    <property type="entry name" value="Put_Na-Bile_cotransptr"/>
</dbReference>
<dbReference type="EMBL" id="JACT01000005">
    <property type="protein sequence ID" value="KMS52978.1"/>
    <property type="molecule type" value="Genomic_DNA"/>
</dbReference>
<dbReference type="Proteomes" id="UP000052232">
    <property type="component" value="Unassembled WGS sequence"/>
</dbReference>
<protein>
    <recommendedName>
        <fullName evidence="4">Bile acid:sodium symporter</fullName>
    </recommendedName>
</protein>
<evidence type="ECO:0008006" key="4">
    <source>
        <dbReference type="Google" id="ProtNLM"/>
    </source>
</evidence>
<keyword evidence="1" id="KW-0472">Membrane</keyword>
<dbReference type="PIRSF" id="PIRSF026166">
    <property type="entry name" value="UCP026166"/>
    <property type="match status" value="1"/>
</dbReference>
<sequence length="335" mass="35302">MIRRFSPDPFIVALLLAILVATMVPARGPFATIVDASSTIAIVALFFLHGVRLPREALIQGVTHWRLHLAILAATFVLFPLLGLGIAAAVPGLLPPPLWIGLLFLCALPSTVQSSIAFTSIAGGNVAGAVASATASNLLGIFVTPIVVGLLTQAHGGAIPMSNSWKIALQLLLPFILGNLCRPWLGDWAARNKKIMSLCDRGTIIIAVYSAFSAAVIAGLWQTLSWTILSSLLGICALLLAVALFVTRYGSRLLGFSREDEIAISFCGSKKTLASGVPMARVLFAGPDMGAVVLPLMIFHQMQLIVCAALARRYARAGRQDRAPVVASTSPSSTG</sequence>
<dbReference type="PANTHER" id="PTHR18640">
    <property type="entry name" value="SOLUTE CARRIER FAMILY 10 MEMBER 7"/>
    <property type="match status" value="1"/>
</dbReference>
<dbReference type="Pfam" id="PF13593">
    <property type="entry name" value="SBF_like"/>
    <property type="match status" value="1"/>
</dbReference>
<accession>A0A0J7XPI2</accession>
<keyword evidence="1" id="KW-1133">Transmembrane helix</keyword>
<organism evidence="2 3">
    <name type="scientific">Sphingobium cupriresistens LL01</name>
    <dbReference type="NCBI Taxonomy" id="1420583"/>
    <lineage>
        <taxon>Bacteria</taxon>
        <taxon>Pseudomonadati</taxon>
        <taxon>Pseudomonadota</taxon>
        <taxon>Alphaproteobacteria</taxon>
        <taxon>Sphingomonadales</taxon>
        <taxon>Sphingomonadaceae</taxon>
        <taxon>Sphingobium</taxon>
    </lineage>
</organism>
<comment type="caution">
    <text evidence="2">The sequence shown here is derived from an EMBL/GenBank/DDBJ whole genome shotgun (WGS) entry which is preliminary data.</text>
</comment>
<dbReference type="AlphaFoldDB" id="A0A0J7XPI2"/>
<feature type="transmembrane region" description="Helical" evidence="1">
    <location>
        <begin position="67"/>
        <end position="92"/>
    </location>
</feature>
<feature type="transmembrane region" description="Helical" evidence="1">
    <location>
        <begin position="202"/>
        <end position="222"/>
    </location>
</feature>
<dbReference type="PATRIC" id="fig|1420583.3.peg.3483"/>
<dbReference type="GO" id="GO:0005886">
    <property type="term" value="C:plasma membrane"/>
    <property type="evidence" value="ECO:0007669"/>
    <property type="project" value="TreeGrafter"/>
</dbReference>
<feature type="transmembrane region" description="Helical" evidence="1">
    <location>
        <begin position="36"/>
        <end position="55"/>
    </location>
</feature>
<keyword evidence="1" id="KW-0812">Transmembrane</keyword>
<reference evidence="2 3" key="1">
    <citation type="journal article" date="2015" name="G3 (Bethesda)">
        <title>Insights into Ongoing Evolution of the Hexachlorocyclohexane Catabolic Pathway from Comparative Genomics of Ten Sphingomonadaceae Strains.</title>
        <authorList>
            <person name="Pearce S.L."/>
            <person name="Oakeshott J.G."/>
            <person name="Pandey G."/>
        </authorList>
    </citation>
    <scope>NUCLEOTIDE SEQUENCE [LARGE SCALE GENOMIC DNA]</scope>
    <source>
        <strain evidence="2 3">LL01</strain>
    </source>
</reference>
<gene>
    <name evidence="2" type="ORF">V473_18435</name>
</gene>
<evidence type="ECO:0000313" key="2">
    <source>
        <dbReference type="EMBL" id="KMS52978.1"/>
    </source>
</evidence>
<evidence type="ECO:0000313" key="3">
    <source>
        <dbReference type="Proteomes" id="UP000052232"/>
    </source>
</evidence>
<dbReference type="InterPro" id="IPR038770">
    <property type="entry name" value="Na+/solute_symporter_sf"/>
</dbReference>
<dbReference type="STRING" id="1420583.V473_18435"/>
<dbReference type="PANTHER" id="PTHR18640:SF5">
    <property type="entry name" value="SODIUM_BILE ACID COTRANSPORTER 7"/>
    <property type="match status" value="1"/>
</dbReference>
<name>A0A0J7XPI2_9SPHN</name>
<feature type="transmembrane region" description="Helical" evidence="1">
    <location>
        <begin position="126"/>
        <end position="151"/>
    </location>
</feature>
<feature type="transmembrane region" description="Helical" evidence="1">
    <location>
        <begin position="98"/>
        <end position="119"/>
    </location>
</feature>
<evidence type="ECO:0000256" key="1">
    <source>
        <dbReference type="SAM" id="Phobius"/>
    </source>
</evidence>